<dbReference type="SMART" id="SM00871">
    <property type="entry name" value="AraC_E_bind"/>
    <property type="match status" value="1"/>
</dbReference>
<accession>A0A9Q7APY8</accession>
<dbReference type="SUPFAM" id="SSF55136">
    <property type="entry name" value="Probable bacterial effector-binding domain"/>
    <property type="match status" value="1"/>
</dbReference>
<dbReference type="KEGG" id="aram:KAR29_11790"/>
<keyword evidence="3" id="KW-1185">Reference proteome</keyword>
<feature type="domain" description="AraC effector-binding" evidence="1">
    <location>
        <begin position="12"/>
        <end position="163"/>
    </location>
</feature>
<gene>
    <name evidence="2" type="ORF">KAR29_11790</name>
</gene>
<dbReference type="RefSeq" id="WP_274373187.1">
    <property type="nucleotide sequence ID" value="NZ_CP072943.1"/>
</dbReference>
<dbReference type="InterPro" id="IPR010499">
    <property type="entry name" value="AraC_E-bd"/>
</dbReference>
<dbReference type="Proteomes" id="UP000671879">
    <property type="component" value="Chromosome"/>
</dbReference>
<reference evidence="3" key="1">
    <citation type="submission" date="2021-04" db="EMBL/GenBank/DDBJ databases">
        <title>A novel Synergistetes isolate from a pyrite-forming mixed culture.</title>
        <authorList>
            <person name="Bunk B."/>
            <person name="Sproer C."/>
            <person name="Spring S."/>
            <person name="Pester M."/>
        </authorList>
    </citation>
    <scope>NUCLEOTIDE SEQUENCE [LARGE SCALE GENOMIC DNA]</scope>
    <source>
        <strain evidence="3">J.5.4.2-T.3.5.2</strain>
    </source>
</reference>
<dbReference type="Gene3D" id="3.20.80.10">
    <property type="entry name" value="Regulatory factor, effector binding domain"/>
    <property type="match status" value="1"/>
</dbReference>
<evidence type="ECO:0000313" key="2">
    <source>
        <dbReference type="EMBL" id="QTX31986.1"/>
    </source>
</evidence>
<name>A0A9Q7APY8_9BACT</name>
<proteinExistence type="predicted"/>
<dbReference type="InterPro" id="IPR029442">
    <property type="entry name" value="GyrI-like"/>
</dbReference>
<protein>
    <submittedName>
        <fullName evidence="2">GyrI-like domain-containing protein</fullName>
    </submittedName>
</protein>
<evidence type="ECO:0000259" key="1">
    <source>
        <dbReference type="SMART" id="SM00871"/>
    </source>
</evidence>
<dbReference type="Pfam" id="PF06445">
    <property type="entry name" value="GyrI-like"/>
    <property type="match status" value="1"/>
</dbReference>
<organism evidence="2 3">
    <name type="scientific">Aminithiophilus ramosus</name>
    <dbReference type="NCBI Taxonomy" id="3029084"/>
    <lineage>
        <taxon>Bacteria</taxon>
        <taxon>Thermotogati</taxon>
        <taxon>Synergistota</taxon>
        <taxon>Synergistia</taxon>
        <taxon>Synergistales</taxon>
        <taxon>Aminithiophilaceae</taxon>
        <taxon>Aminithiophilus</taxon>
    </lineage>
</organism>
<dbReference type="AlphaFoldDB" id="A0A9Q7APY8"/>
<sequence>MAARKERVALSVPFETKEYPPVQVISLRGITSLEAVASFHGEAYERLFACLEREGARPAGPPFTLYHCPSCNPEAMDVEVCCPTDGVVRGDEEILSRLVPALRVFATIHVGDYGRLHETWKALEAKMKEEGLVAGTPGIEVYLTDPDRLPVEAWRTEVAFSLA</sequence>
<evidence type="ECO:0000313" key="3">
    <source>
        <dbReference type="Proteomes" id="UP000671879"/>
    </source>
</evidence>
<dbReference type="InterPro" id="IPR011256">
    <property type="entry name" value="Reg_factor_effector_dom_sf"/>
</dbReference>
<dbReference type="EMBL" id="CP072943">
    <property type="protein sequence ID" value="QTX31986.1"/>
    <property type="molecule type" value="Genomic_DNA"/>
</dbReference>